<dbReference type="AlphaFoldDB" id="A0A497XA62"/>
<dbReference type="Proteomes" id="UP000268908">
    <property type="component" value="Unassembled WGS sequence"/>
</dbReference>
<name>A0A497XA62_9PROT</name>
<dbReference type="SMART" id="SM00901">
    <property type="entry name" value="FRG"/>
    <property type="match status" value="1"/>
</dbReference>
<feature type="domain" description="FRG" evidence="1">
    <location>
        <begin position="51"/>
        <end position="169"/>
    </location>
</feature>
<sequence length="292" mass="33586">MLRISSSIWSHHSITTGKKYPLKDVLSSMPVEIATFRELVRAVAEISYHNPEQVLFYRGQANQYWKNTEDGQRINSFYPSIYRLPGRSLTENALEERYRTLQQQSDALLKRLKEEGIRGHDKLAKFSELTWAILQHYEVCPTPFLDVTHSLRVAASFALNDAEDAGYLYIFGFPHPNGSITYSVEHEIINIRLLSICPPEAQRPYFQEGFLVGTFPSKRLRKHPSLDTGVRLIAKFKLVAKAFWDENFHAIPTEALYPGDDRIKEICSQLKTTSENDPTIALTRTRRKRRAG</sequence>
<proteinExistence type="predicted"/>
<reference evidence="2 3" key="1">
    <citation type="submission" date="2018-10" db="EMBL/GenBank/DDBJ databases">
        <title>Genomic Encyclopedia of Type Strains, Phase IV (KMG-IV): sequencing the most valuable type-strain genomes for metagenomic binning, comparative biology and taxonomic classification.</title>
        <authorList>
            <person name="Goeker M."/>
        </authorList>
    </citation>
    <scope>NUCLEOTIDE SEQUENCE [LARGE SCALE GENOMIC DNA]</scope>
    <source>
        <strain evidence="2 3">DSM 26916</strain>
    </source>
</reference>
<protein>
    <submittedName>
        <fullName evidence="2">FRG domain-containing protein</fullName>
    </submittedName>
</protein>
<organism evidence="2 3">
    <name type="scientific">Sulfurisoma sediminicola</name>
    <dbReference type="NCBI Taxonomy" id="1381557"/>
    <lineage>
        <taxon>Bacteria</taxon>
        <taxon>Pseudomonadati</taxon>
        <taxon>Pseudomonadota</taxon>
        <taxon>Betaproteobacteria</taxon>
        <taxon>Nitrosomonadales</taxon>
        <taxon>Sterolibacteriaceae</taxon>
        <taxon>Sulfurisoma</taxon>
    </lineage>
</organism>
<dbReference type="Pfam" id="PF08867">
    <property type="entry name" value="FRG"/>
    <property type="match status" value="1"/>
</dbReference>
<gene>
    <name evidence="2" type="ORF">DFR35_2543</name>
</gene>
<evidence type="ECO:0000259" key="1">
    <source>
        <dbReference type="SMART" id="SM00901"/>
    </source>
</evidence>
<dbReference type="RefSeq" id="WP_121242996.1">
    <property type="nucleotide sequence ID" value="NZ_BHVV01000008.1"/>
</dbReference>
<dbReference type="OrthoDB" id="1091301at2"/>
<accession>A0A497XA62</accession>
<comment type="caution">
    <text evidence="2">The sequence shown here is derived from an EMBL/GenBank/DDBJ whole genome shotgun (WGS) entry which is preliminary data.</text>
</comment>
<dbReference type="EMBL" id="RCCI01000007">
    <property type="protein sequence ID" value="RLJ62727.1"/>
    <property type="molecule type" value="Genomic_DNA"/>
</dbReference>
<evidence type="ECO:0000313" key="2">
    <source>
        <dbReference type="EMBL" id="RLJ62727.1"/>
    </source>
</evidence>
<keyword evidence="3" id="KW-1185">Reference proteome</keyword>
<dbReference type="InterPro" id="IPR014966">
    <property type="entry name" value="FRG-dom"/>
</dbReference>
<evidence type="ECO:0000313" key="3">
    <source>
        <dbReference type="Proteomes" id="UP000268908"/>
    </source>
</evidence>